<keyword evidence="1" id="KW-0472">Membrane</keyword>
<feature type="transmembrane region" description="Helical" evidence="1">
    <location>
        <begin position="20"/>
        <end position="46"/>
    </location>
</feature>
<evidence type="ECO:0000313" key="3">
    <source>
        <dbReference type="Proteomes" id="UP000501727"/>
    </source>
</evidence>
<gene>
    <name evidence="2" type="ORF">ADCFC_14050</name>
</gene>
<evidence type="ECO:0000256" key="1">
    <source>
        <dbReference type="SAM" id="Phobius"/>
    </source>
</evidence>
<name>A0A6F8SMG4_9ACTN</name>
<keyword evidence="1" id="KW-1133">Transmembrane helix</keyword>
<dbReference type="KEGG" id="ahat:ADCFC_15260"/>
<reference evidence="3" key="2">
    <citation type="submission" date="2020-03" db="EMBL/GenBank/DDBJ databases">
        <title>Complete Genome Sequence of Adlercreutzia sp. strain 8CFCBH1 Producing Equol, Isolated from Healthy Japanese Feces.</title>
        <authorList>
            <person name="Ogata Y."/>
            <person name="Sakamoto M."/>
            <person name="Ohkuma M."/>
            <person name="Hattori M."/>
            <person name="Suda W."/>
        </authorList>
    </citation>
    <scope>NUCLEOTIDE SEQUENCE [LARGE SCALE GENOMIC DNA]</scope>
    <source>
        <strain evidence="3">8CFCBH1</strain>
    </source>
</reference>
<dbReference type="AlphaFoldDB" id="A0A6F8SMG4"/>
<keyword evidence="1" id="KW-0812">Transmembrane</keyword>
<sequence>MTPDILSAYQVEGFLEWASSFFGAVPIGFLLAMFLGLLAFGISGAFRLAQRLFRS</sequence>
<reference evidence="3" key="1">
    <citation type="journal article" date="2020" name="Microbiol. Resour. Announc.">
        <title>Complete Genome Sequence of Adlercreutzia sp. Strain 8CFCBH1, a Potent Producer of Equol, Isolated from Healthy Japanese Feces.</title>
        <authorList>
            <person name="Ogata Y."/>
            <person name="Sakamoto M."/>
            <person name="Ohkuma M."/>
            <person name="Hattori M."/>
            <person name="Suda W."/>
        </authorList>
    </citation>
    <scope>NUCLEOTIDE SEQUENCE [LARGE SCALE GENOMIC DNA]</scope>
    <source>
        <strain evidence="3">8CFCBH1</strain>
    </source>
</reference>
<keyword evidence="3" id="KW-1185">Reference proteome</keyword>
<dbReference type="Proteomes" id="UP000501727">
    <property type="component" value="Chromosome"/>
</dbReference>
<accession>A0A6F8SMG4</accession>
<evidence type="ECO:0000313" key="2">
    <source>
        <dbReference type="EMBL" id="BCA88907.1"/>
    </source>
</evidence>
<proteinExistence type="predicted"/>
<organism evidence="2 3">
    <name type="scientific">Adlercreutzia hattorii</name>
    <dbReference type="NCBI Taxonomy" id="2707299"/>
    <lineage>
        <taxon>Bacteria</taxon>
        <taxon>Bacillati</taxon>
        <taxon>Actinomycetota</taxon>
        <taxon>Coriobacteriia</taxon>
        <taxon>Eggerthellales</taxon>
        <taxon>Eggerthellaceae</taxon>
        <taxon>Adlercreutzia</taxon>
    </lineage>
</organism>
<dbReference type="EMBL" id="AP022829">
    <property type="protein sequence ID" value="BCA88907.1"/>
    <property type="molecule type" value="Genomic_DNA"/>
</dbReference>
<protein>
    <submittedName>
        <fullName evidence="2">Uncharacterized protein</fullName>
    </submittedName>
</protein>